<evidence type="ECO:0000256" key="2">
    <source>
        <dbReference type="ARBA" id="ARBA00011006"/>
    </source>
</evidence>
<evidence type="ECO:0000256" key="7">
    <source>
        <dbReference type="SAM" id="Phobius"/>
    </source>
</evidence>
<dbReference type="AlphaFoldDB" id="A0A4R2GMU2"/>
<evidence type="ECO:0000256" key="3">
    <source>
        <dbReference type="ARBA" id="ARBA00022475"/>
    </source>
</evidence>
<keyword evidence="6 7" id="KW-0472">Membrane</keyword>
<keyword evidence="4 7" id="KW-0812">Transmembrane</keyword>
<dbReference type="RefSeq" id="WP_132009563.1">
    <property type="nucleotide sequence ID" value="NZ_JBHUNN010000002.1"/>
</dbReference>
<dbReference type="EMBL" id="SLWL01000014">
    <property type="protein sequence ID" value="TCO10327.1"/>
    <property type="molecule type" value="Genomic_DNA"/>
</dbReference>
<proteinExistence type="inferred from homology"/>
<evidence type="ECO:0000256" key="6">
    <source>
        <dbReference type="ARBA" id="ARBA00023136"/>
    </source>
</evidence>
<comment type="similarity">
    <text evidence="2">Belongs to the UPF0410 family.</text>
</comment>
<dbReference type="InterPro" id="IPR007341">
    <property type="entry name" value="Transgly_assoc"/>
</dbReference>
<comment type="caution">
    <text evidence="8">The sequence shown here is derived from an EMBL/GenBank/DDBJ whole genome shotgun (WGS) entry which is preliminary data.</text>
</comment>
<organism evidence="8 9">
    <name type="scientific">Camelimonas lactis</name>
    <dbReference type="NCBI Taxonomy" id="659006"/>
    <lineage>
        <taxon>Bacteria</taxon>
        <taxon>Pseudomonadati</taxon>
        <taxon>Pseudomonadota</taxon>
        <taxon>Alphaproteobacteria</taxon>
        <taxon>Hyphomicrobiales</taxon>
        <taxon>Chelatococcaceae</taxon>
        <taxon>Camelimonas</taxon>
    </lineage>
</organism>
<evidence type="ECO:0000256" key="1">
    <source>
        <dbReference type="ARBA" id="ARBA00004651"/>
    </source>
</evidence>
<gene>
    <name evidence="8" type="ORF">EV666_11430</name>
</gene>
<feature type="transmembrane region" description="Helical" evidence="7">
    <location>
        <begin position="40"/>
        <end position="58"/>
    </location>
</feature>
<name>A0A4R2GMU2_9HYPH</name>
<dbReference type="GO" id="GO:0005886">
    <property type="term" value="C:plasma membrane"/>
    <property type="evidence" value="ECO:0007669"/>
    <property type="project" value="UniProtKB-SubCell"/>
</dbReference>
<evidence type="ECO:0000313" key="9">
    <source>
        <dbReference type="Proteomes" id="UP000294881"/>
    </source>
</evidence>
<dbReference type="Proteomes" id="UP000294881">
    <property type="component" value="Unassembled WGS sequence"/>
</dbReference>
<dbReference type="OrthoDB" id="9815411at2"/>
<keyword evidence="3" id="KW-1003">Cell membrane</keyword>
<keyword evidence="5 7" id="KW-1133">Transmembrane helix</keyword>
<dbReference type="PANTHER" id="PTHR33884">
    <property type="entry name" value="UPF0410 PROTEIN YMGE"/>
    <property type="match status" value="1"/>
</dbReference>
<reference evidence="8 9" key="1">
    <citation type="submission" date="2019-03" db="EMBL/GenBank/DDBJ databases">
        <title>Genomic Encyclopedia of Type Strains, Phase IV (KMG-IV): sequencing the most valuable type-strain genomes for metagenomic binning, comparative biology and taxonomic classification.</title>
        <authorList>
            <person name="Goeker M."/>
        </authorList>
    </citation>
    <scope>NUCLEOTIDE SEQUENCE [LARGE SCALE GENOMIC DNA]</scope>
    <source>
        <strain evidence="8 9">DSM 22958</strain>
    </source>
</reference>
<comment type="subcellular location">
    <subcellularLocation>
        <location evidence="1">Cell membrane</location>
        <topology evidence="1">Multi-pass membrane protein</topology>
    </subcellularLocation>
</comment>
<feature type="transmembrane region" description="Helical" evidence="7">
    <location>
        <begin position="64"/>
        <end position="86"/>
    </location>
</feature>
<protein>
    <submittedName>
        <fullName evidence="8">Putative membrane protein YeaQ/YmgE (Transglycosylase-associated protein family)</fullName>
    </submittedName>
</protein>
<accession>A0A4R2GMU2</accession>
<dbReference type="Pfam" id="PF04226">
    <property type="entry name" value="Transgly_assoc"/>
    <property type="match status" value="1"/>
</dbReference>
<evidence type="ECO:0000256" key="4">
    <source>
        <dbReference type="ARBA" id="ARBA00022692"/>
    </source>
</evidence>
<sequence>METQVYGALGQPGVGFIMAIIVGALAGWIAEKVTNANMGFFSNILMGIIGGVVGNFLARQLGMMVYGFWANLVSAIVGAVIIIWAYRAIRGQS</sequence>
<keyword evidence="9" id="KW-1185">Reference proteome</keyword>
<evidence type="ECO:0000313" key="8">
    <source>
        <dbReference type="EMBL" id="TCO10327.1"/>
    </source>
</evidence>
<evidence type="ECO:0000256" key="5">
    <source>
        <dbReference type="ARBA" id="ARBA00022989"/>
    </source>
</evidence>
<feature type="transmembrane region" description="Helical" evidence="7">
    <location>
        <begin position="6"/>
        <end position="28"/>
    </location>
</feature>
<dbReference type="PANTHER" id="PTHR33884:SF3">
    <property type="entry name" value="UPF0410 PROTEIN YMGE"/>
    <property type="match status" value="1"/>
</dbReference>